<evidence type="ECO:0000256" key="1">
    <source>
        <dbReference type="SAM" id="MobiDB-lite"/>
    </source>
</evidence>
<dbReference type="OrthoDB" id="5920083at2759"/>
<evidence type="ECO:0000313" key="3">
    <source>
        <dbReference type="Proteomes" id="UP000466442"/>
    </source>
</evidence>
<keyword evidence="3" id="KW-1185">Reference proteome</keyword>
<reference evidence="2" key="1">
    <citation type="journal article" date="2021" name="Mol. Ecol. Resour.">
        <title>Apolygus lucorum genome provides insights into omnivorousness and mesophyll feeding.</title>
        <authorList>
            <person name="Liu Y."/>
            <person name="Liu H."/>
            <person name="Wang H."/>
            <person name="Huang T."/>
            <person name="Liu B."/>
            <person name="Yang B."/>
            <person name="Yin L."/>
            <person name="Li B."/>
            <person name="Zhang Y."/>
            <person name="Zhang S."/>
            <person name="Jiang F."/>
            <person name="Zhang X."/>
            <person name="Ren Y."/>
            <person name="Wang B."/>
            <person name="Wang S."/>
            <person name="Lu Y."/>
            <person name="Wu K."/>
            <person name="Fan W."/>
            <person name="Wang G."/>
        </authorList>
    </citation>
    <scope>NUCLEOTIDE SEQUENCE</scope>
    <source>
        <strain evidence="2">12Hb</strain>
    </source>
</reference>
<evidence type="ECO:0008006" key="4">
    <source>
        <dbReference type="Google" id="ProtNLM"/>
    </source>
</evidence>
<dbReference type="AlphaFoldDB" id="A0A8S9WST5"/>
<gene>
    <name evidence="2" type="ORF">GE061_007284</name>
</gene>
<organism evidence="2 3">
    <name type="scientific">Apolygus lucorum</name>
    <name type="common">Small green plant bug</name>
    <name type="synonym">Lygocoris lucorum</name>
    <dbReference type="NCBI Taxonomy" id="248454"/>
    <lineage>
        <taxon>Eukaryota</taxon>
        <taxon>Metazoa</taxon>
        <taxon>Ecdysozoa</taxon>
        <taxon>Arthropoda</taxon>
        <taxon>Hexapoda</taxon>
        <taxon>Insecta</taxon>
        <taxon>Pterygota</taxon>
        <taxon>Neoptera</taxon>
        <taxon>Paraneoptera</taxon>
        <taxon>Hemiptera</taxon>
        <taxon>Heteroptera</taxon>
        <taxon>Panheteroptera</taxon>
        <taxon>Cimicomorpha</taxon>
        <taxon>Miridae</taxon>
        <taxon>Mirini</taxon>
        <taxon>Apolygus</taxon>
    </lineage>
</organism>
<dbReference type="EMBL" id="WIXP02000015">
    <property type="protein sequence ID" value="KAF6199259.1"/>
    <property type="molecule type" value="Genomic_DNA"/>
</dbReference>
<dbReference type="Proteomes" id="UP000466442">
    <property type="component" value="Unassembled WGS sequence"/>
</dbReference>
<feature type="compositionally biased region" description="Basic residues" evidence="1">
    <location>
        <begin position="36"/>
        <end position="46"/>
    </location>
</feature>
<proteinExistence type="predicted"/>
<evidence type="ECO:0000313" key="2">
    <source>
        <dbReference type="EMBL" id="KAF6199259.1"/>
    </source>
</evidence>
<sequence length="78" mass="8940">MSIAALLRAAEYLERREREAEHGYASTLPPDDLRNVIKRPKTKKSQGSRTTHNELEKNRFLFYFEGRPIDSAPSHSPG</sequence>
<protein>
    <recommendedName>
        <fullName evidence="4">BHLH domain-containing protein</fullName>
    </recommendedName>
</protein>
<comment type="caution">
    <text evidence="2">The sequence shown here is derived from an EMBL/GenBank/DDBJ whole genome shotgun (WGS) entry which is preliminary data.</text>
</comment>
<name>A0A8S9WST5_APOLU</name>
<feature type="region of interest" description="Disordered" evidence="1">
    <location>
        <begin position="18"/>
        <end position="54"/>
    </location>
</feature>
<accession>A0A8S9WST5</accession>